<proteinExistence type="predicted"/>
<evidence type="ECO:0000313" key="2">
    <source>
        <dbReference type="EMBL" id="WOL20386.1"/>
    </source>
</evidence>
<evidence type="ECO:0000313" key="3">
    <source>
        <dbReference type="Proteomes" id="UP001327560"/>
    </source>
</evidence>
<feature type="compositionally biased region" description="Pro residues" evidence="1">
    <location>
        <begin position="23"/>
        <end position="36"/>
    </location>
</feature>
<dbReference type="EMBL" id="CP136898">
    <property type="protein sequence ID" value="WOL20386.1"/>
    <property type="molecule type" value="Genomic_DNA"/>
</dbReference>
<feature type="region of interest" description="Disordered" evidence="1">
    <location>
        <begin position="1"/>
        <end position="65"/>
    </location>
</feature>
<dbReference type="AlphaFoldDB" id="A0AAQ3QT09"/>
<reference evidence="2 3" key="1">
    <citation type="submission" date="2023-10" db="EMBL/GenBank/DDBJ databases">
        <title>Chromosome-scale genome assembly provides insights into flower coloration mechanisms of Canna indica.</title>
        <authorList>
            <person name="Li C."/>
        </authorList>
    </citation>
    <scope>NUCLEOTIDE SEQUENCE [LARGE SCALE GENOMIC DNA]</scope>
    <source>
        <tissue evidence="2">Flower</tissue>
    </source>
</reference>
<dbReference type="InterPro" id="IPR007789">
    <property type="entry name" value="DUF688"/>
</dbReference>
<dbReference type="PANTHER" id="PTHR34371">
    <property type="entry name" value="OS01G0551000 PROTEIN"/>
    <property type="match status" value="1"/>
</dbReference>
<accession>A0AAQ3QT09</accession>
<dbReference type="Pfam" id="PF05097">
    <property type="entry name" value="DUF688"/>
    <property type="match status" value="1"/>
</dbReference>
<gene>
    <name evidence="2" type="ORF">Cni_G29191</name>
</gene>
<feature type="compositionally biased region" description="Basic and acidic residues" evidence="1">
    <location>
        <begin position="40"/>
        <end position="52"/>
    </location>
</feature>
<name>A0AAQ3QT09_9LILI</name>
<keyword evidence="3" id="KW-1185">Reference proteome</keyword>
<evidence type="ECO:0000256" key="1">
    <source>
        <dbReference type="SAM" id="MobiDB-lite"/>
    </source>
</evidence>
<dbReference type="PANTHER" id="PTHR34371:SF6">
    <property type="entry name" value="MEMBRANE-ASSOCIATED KINASE REGULATOR 6"/>
    <property type="match status" value="1"/>
</dbReference>
<protein>
    <submittedName>
        <fullName evidence="2">Uncharacterized protein</fullName>
    </submittedName>
</protein>
<sequence>MKDPSYTPPQLSLYSFPGERPDPPGMATPPLCPPASIPFKWEKAPGKPRELPASRSTVAPSLDLPPRMLAAEGKTDKAPPAPKTVLAGPVYSSLSFSFGERGKKERVVWFWKRRKVMTEEAISSFMSSSSSSTLHCRQVAGGDDETAGNVTITRLRRNGSLSSLGSSHVWGTIYGGLKQVLTPLPWRRHRKAQVIPS</sequence>
<dbReference type="Proteomes" id="UP001327560">
    <property type="component" value="Chromosome 9"/>
</dbReference>
<organism evidence="2 3">
    <name type="scientific">Canna indica</name>
    <name type="common">Indian-shot</name>
    <dbReference type="NCBI Taxonomy" id="4628"/>
    <lineage>
        <taxon>Eukaryota</taxon>
        <taxon>Viridiplantae</taxon>
        <taxon>Streptophyta</taxon>
        <taxon>Embryophyta</taxon>
        <taxon>Tracheophyta</taxon>
        <taxon>Spermatophyta</taxon>
        <taxon>Magnoliopsida</taxon>
        <taxon>Liliopsida</taxon>
        <taxon>Zingiberales</taxon>
        <taxon>Cannaceae</taxon>
        <taxon>Canna</taxon>
    </lineage>
</organism>